<evidence type="ECO:0008006" key="4">
    <source>
        <dbReference type="Google" id="ProtNLM"/>
    </source>
</evidence>
<dbReference type="PROSITE" id="PS51257">
    <property type="entry name" value="PROKAR_LIPOPROTEIN"/>
    <property type="match status" value="1"/>
</dbReference>
<proteinExistence type="predicted"/>
<gene>
    <name evidence="2" type="ORF">PIOMA14_I_0418</name>
</gene>
<evidence type="ECO:0000313" key="2">
    <source>
        <dbReference type="EMBL" id="BAU16926.1"/>
    </source>
</evidence>
<organism evidence="2 3">
    <name type="scientific">Prevotella intermedia</name>
    <dbReference type="NCBI Taxonomy" id="28131"/>
    <lineage>
        <taxon>Bacteria</taxon>
        <taxon>Pseudomonadati</taxon>
        <taxon>Bacteroidota</taxon>
        <taxon>Bacteroidia</taxon>
        <taxon>Bacteroidales</taxon>
        <taxon>Prevotellaceae</taxon>
        <taxon>Prevotella</taxon>
    </lineage>
</organism>
<evidence type="ECO:0000313" key="3">
    <source>
        <dbReference type="Proteomes" id="UP000217431"/>
    </source>
</evidence>
<dbReference type="AlphaFoldDB" id="A0A0S3UHW7"/>
<evidence type="ECO:0000256" key="1">
    <source>
        <dbReference type="SAM" id="SignalP"/>
    </source>
</evidence>
<accession>A0A0S3UHW7</accession>
<protein>
    <recommendedName>
        <fullName evidence="4">Lipoprotein</fullName>
    </recommendedName>
</protein>
<dbReference type="RefSeq" id="WP_096404989.1">
    <property type="nucleotide sequence ID" value="NZ_AP014597.1"/>
</dbReference>
<sequence>MNRKSIQQKLSLAIASIALVMGISACKTPKQQSDMQVINLTPNVKFLFNKKGECYVKNKQKISEKEFQDLTGFGGFMWVSTRIINEDGQLDTKDYYRSMVGLNPVNYYFKGGKCHTFFFSSATGKTVSYEYTYKYDAESNRLTIDDFADIDIITLSEGAMEVVQPMGAFPNGKPRYAYTVYRRAGDEEVSSILMRSGLLKPSINLDELPEEEK</sequence>
<feature type="chain" id="PRO_5006619876" description="Lipoprotein" evidence="1">
    <location>
        <begin position="26"/>
        <end position="213"/>
    </location>
</feature>
<feature type="signal peptide" evidence="1">
    <location>
        <begin position="1"/>
        <end position="25"/>
    </location>
</feature>
<dbReference type="Proteomes" id="UP000217431">
    <property type="component" value="Chromosome I"/>
</dbReference>
<dbReference type="EMBL" id="AP014597">
    <property type="protein sequence ID" value="BAU16926.1"/>
    <property type="molecule type" value="Genomic_DNA"/>
</dbReference>
<reference evidence="2 3" key="1">
    <citation type="journal article" date="2016" name="DNA Res.">
        <title>The complete genome sequencing of Prevotella intermedia strain OMA14 and a subsequent fine-scale, intra-species genomic comparison reveal an unusual amplification of conjugative and mobile transposons and identify a novel Prevotella-lineage-specific repeat.</title>
        <authorList>
            <person name="Naito M."/>
            <person name="Ogura Y."/>
            <person name="Itoh T."/>
            <person name="Shoji M."/>
            <person name="Okamoto M."/>
            <person name="Hayashi T."/>
            <person name="Nakayama K."/>
        </authorList>
    </citation>
    <scope>NUCLEOTIDE SEQUENCE [LARGE SCALE GENOMIC DNA]</scope>
    <source>
        <strain evidence="2 3">OMA14</strain>
    </source>
</reference>
<keyword evidence="1" id="KW-0732">Signal</keyword>
<name>A0A0S3UHW7_PREIN</name>